<feature type="transmembrane region" description="Helical" evidence="1">
    <location>
        <begin position="34"/>
        <end position="54"/>
    </location>
</feature>
<keyword evidence="1" id="KW-0812">Transmembrane</keyword>
<name>A0A0R2MAB8_9LACO</name>
<dbReference type="AlphaFoldDB" id="A0A0R2MAB8"/>
<dbReference type="STRING" id="942150.IV64_GL001511"/>
<keyword evidence="1" id="KW-1133">Transmembrane helix</keyword>
<reference evidence="2 3" key="1">
    <citation type="journal article" date="2015" name="Genome Announc.">
        <title>Expanding the biotechnology potential of lactobacilli through comparative genomics of 213 strains and associated genera.</title>
        <authorList>
            <person name="Sun Z."/>
            <person name="Harris H.M."/>
            <person name="McCann A."/>
            <person name="Guo C."/>
            <person name="Argimon S."/>
            <person name="Zhang W."/>
            <person name="Yang X."/>
            <person name="Jeffery I.B."/>
            <person name="Cooney J.C."/>
            <person name="Kagawa T.F."/>
            <person name="Liu W."/>
            <person name="Song Y."/>
            <person name="Salvetti E."/>
            <person name="Wrobel A."/>
            <person name="Rasinkangas P."/>
            <person name="Parkhill J."/>
            <person name="Rea M.C."/>
            <person name="O'Sullivan O."/>
            <person name="Ritari J."/>
            <person name="Douillard F.P."/>
            <person name="Paul Ross R."/>
            <person name="Yang R."/>
            <person name="Briner A.E."/>
            <person name="Felis G.E."/>
            <person name="de Vos W.M."/>
            <person name="Barrangou R."/>
            <person name="Klaenhammer T.R."/>
            <person name="Caufield P.W."/>
            <person name="Cui Y."/>
            <person name="Zhang H."/>
            <person name="O'Toole P.W."/>
        </authorList>
    </citation>
    <scope>NUCLEOTIDE SEQUENCE [LARGE SCALE GENOMIC DNA]</scope>
    <source>
        <strain evidence="2 3">LMG 26013</strain>
    </source>
</reference>
<sequence length="72" mass="7874">MKTSFISLTAGMILGAILFLISICMASFLTIQPLILNLIGVALMLGCGTTLEMFKTRHQLTTQTAIMNLLKR</sequence>
<evidence type="ECO:0000313" key="3">
    <source>
        <dbReference type="Proteomes" id="UP000051783"/>
    </source>
</evidence>
<comment type="caution">
    <text evidence="2">The sequence shown here is derived from an EMBL/GenBank/DDBJ whole genome shotgun (WGS) entry which is preliminary data.</text>
</comment>
<dbReference type="OrthoDB" id="9888009at2"/>
<dbReference type="RefSeq" id="WP_057707859.1">
    <property type="nucleotide sequence ID" value="NZ_JQCL01000103.1"/>
</dbReference>
<proteinExistence type="predicted"/>
<dbReference type="EMBL" id="JQCL01000103">
    <property type="protein sequence ID" value="KRO07578.1"/>
    <property type="molecule type" value="Genomic_DNA"/>
</dbReference>
<dbReference type="PATRIC" id="fig|942150.3.peg.1560"/>
<protein>
    <submittedName>
        <fullName evidence="2">Uncharacterized protein</fullName>
    </submittedName>
</protein>
<evidence type="ECO:0000313" key="2">
    <source>
        <dbReference type="EMBL" id="KRO07578.1"/>
    </source>
</evidence>
<feature type="transmembrane region" description="Helical" evidence="1">
    <location>
        <begin position="5"/>
        <end position="28"/>
    </location>
</feature>
<keyword evidence="3" id="KW-1185">Reference proteome</keyword>
<keyword evidence="1" id="KW-0472">Membrane</keyword>
<accession>A0A0R2MAB8</accession>
<evidence type="ECO:0000256" key="1">
    <source>
        <dbReference type="SAM" id="Phobius"/>
    </source>
</evidence>
<organism evidence="2 3">
    <name type="scientific">Lactiplantibacillus xiangfangensis</name>
    <dbReference type="NCBI Taxonomy" id="942150"/>
    <lineage>
        <taxon>Bacteria</taxon>
        <taxon>Bacillati</taxon>
        <taxon>Bacillota</taxon>
        <taxon>Bacilli</taxon>
        <taxon>Lactobacillales</taxon>
        <taxon>Lactobacillaceae</taxon>
        <taxon>Lactiplantibacillus</taxon>
    </lineage>
</organism>
<dbReference type="Proteomes" id="UP000051783">
    <property type="component" value="Unassembled WGS sequence"/>
</dbReference>
<gene>
    <name evidence="2" type="ORF">IV64_GL001511</name>
</gene>